<dbReference type="SUPFAM" id="SSF56349">
    <property type="entry name" value="DNA breaking-rejoining enzymes"/>
    <property type="match status" value="1"/>
</dbReference>
<name>A0A2A2D8A3_9ACTN</name>
<protein>
    <recommendedName>
        <fullName evidence="3">Integrase</fullName>
    </recommendedName>
</protein>
<organism evidence="1 2">
    <name type="scientific">Streptomyces albireticuli</name>
    <dbReference type="NCBI Taxonomy" id="1940"/>
    <lineage>
        <taxon>Bacteria</taxon>
        <taxon>Bacillati</taxon>
        <taxon>Actinomycetota</taxon>
        <taxon>Actinomycetes</taxon>
        <taxon>Kitasatosporales</taxon>
        <taxon>Streptomycetaceae</taxon>
        <taxon>Streptomyces</taxon>
    </lineage>
</organism>
<reference evidence="1 2" key="1">
    <citation type="submission" date="2017-08" db="EMBL/GenBank/DDBJ databases">
        <title>Genome sequence of Streptomyces albireticuli NRRL B-1670.</title>
        <authorList>
            <person name="Graham D.E."/>
            <person name="Mahan K.M."/>
            <person name="Klingeman D.M."/>
            <person name="Hettich R.L."/>
            <person name="Parry R.J."/>
            <person name="Spain J.C."/>
        </authorList>
    </citation>
    <scope>NUCLEOTIDE SEQUENCE [LARGE SCALE GENOMIC DNA]</scope>
    <source>
        <strain evidence="1 2">NRRL B-1670</strain>
    </source>
</reference>
<dbReference type="EMBL" id="NSJV01000357">
    <property type="protein sequence ID" value="PAU47542.1"/>
    <property type="molecule type" value="Genomic_DNA"/>
</dbReference>
<evidence type="ECO:0000313" key="1">
    <source>
        <dbReference type="EMBL" id="PAU47542.1"/>
    </source>
</evidence>
<proteinExistence type="predicted"/>
<sequence>MARLERWIEQKAAAIEDPEDRRLITAFARWDRIARIRRRACGKPISAYSNDIAQTQIAKAVTFLNWIKEQGETLAACRQPLIDLWLTSEDHQGPYAARPFVRWAVRSKLASGISIPARPRRIFHRPLDADERWATARRLLNDDSIETRDRVAGLMVLLYGQYPARTCRLTTGHVIHDENGVALRLNRTPLRLPPPMDGLVLQLVDIAHDHERTVMSNEHNTPWLFPSFQMPGRPMTSRRLAGRLRSIGLPPEAGRCAALLDLCTQMPPAVLQRLLGISPAAAERWAAGAVRTAYAAEVAKRS</sequence>
<evidence type="ECO:0000313" key="2">
    <source>
        <dbReference type="Proteomes" id="UP000218944"/>
    </source>
</evidence>
<dbReference type="AlphaFoldDB" id="A0A2A2D8A3"/>
<comment type="caution">
    <text evidence="1">The sequence shown here is derived from an EMBL/GenBank/DDBJ whole genome shotgun (WGS) entry which is preliminary data.</text>
</comment>
<dbReference type="GO" id="GO:0003677">
    <property type="term" value="F:DNA binding"/>
    <property type="evidence" value="ECO:0007669"/>
    <property type="project" value="InterPro"/>
</dbReference>
<gene>
    <name evidence="1" type="ORF">CK936_18095</name>
</gene>
<dbReference type="Proteomes" id="UP000218944">
    <property type="component" value="Unassembled WGS sequence"/>
</dbReference>
<keyword evidence="2" id="KW-1185">Reference proteome</keyword>
<accession>A0A2A2D8A3</accession>
<evidence type="ECO:0008006" key="3">
    <source>
        <dbReference type="Google" id="ProtNLM"/>
    </source>
</evidence>
<dbReference type="InterPro" id="IPR011010">
    <property type="entry name" value="DNA_brk_join_enz"/>
</dbReference>